<gene>
    <name evidence="2" type="ORF">QO010_003268</name>
</gene>
<protein>
    <submittedName>
        <fullName evidence="2">Uncharacterized protein</fullName>
    </submittedName>
</protein>
<feature type="chain" id="PRO_5046391867" evidence="1">
    <location>
        <begin position="23"/>
        <end position="143"/>
    </location>
</feature>
<evidence type="ECO:0000313" key="3">
    <source>
        <dbReference type="Proteomes" id="UP001228905"/>
    </source>
</evidence>
<feature type="signal peptide" evidence="1">
    <location>
        <begin position="1"/>
        <end position="22"/>
    </location>
</feature>
<proteinExistence type="predicted"/>
<evidence type="ECO:0000313" key="2">
    <source>
        <dbReference type="EMBL" id="MDQ0465479.1"/>
    </source>
</evidence>
<evidence type="ECO:0000256" key="1">
    <source>
        <dbReference type="SAM" id="SignalP"/>
    </source>
</evidence>
<reference evidence="2 3" key="1">
    <citation type="submission" date="2023-07" db="EMBL/GenBank/DDBJ databases">
        <title>Genomic Encyclopedia of Type Strains, Phase IV (KMG-IV): sequencing the most valuable type-strain genomes for metagenomic binning, comparative biology and taxonomic classification.</title>
        <authorList>
            <person name="Goeker M."/>
        </authorList>
    </citation>
    <scope>NUCLEOTIDE SEQUENCE [LARGE SCALE GENOMIC DNA]</scope>
    <source>
        <strain evidence="2 3">DSM 18695</strain>
    </source>
</reference>
<dbReference type="EMBL" id="JAUSVS010000007">
    <property type="protein sequence ID" value="MDQ0465479.1"/>
    <property type="molecule type" value="Genomic_DNA"/>
</dbReference>
<comment type="caution">
    <text evidence="2">The sequence shown here is derived from an EMBL/GenBank/DDBJ whole genome shotgun (WGS) entry which is preliminary data.</text>
</comment>
<keyword evidence="1" id="KW-0732">Signal</keyword>
<accession>A0ABU0IWS1</accession>
<organism evidence="2 3">
    <name type="scientific">Caulobacter ginsengisoli</name>
    <dbReference type="NCBI Taxonomy" id="400775"/>
    <lineage>
        <taxon>Bacteria</taxon>
        <taxon>Pseudomonadati</taxon>
        <taxon>Pseudomonadota</taxon>
        <taxon>Alphaproteobacteria</taxon>
        <taxon>Caulobacterales</taxon>
        <taxon>Caulobacteraceae</taxon>
        <taxon>Caulobacter</taxon>
    </lineage>
</organism>
<sequence>MRRTLATTLLILAAGGLTPATGQPSRDQFQGLGETVVPANNLLRVIWRETEGEWTGAWSPAPGSDGNGAYRAVWHKGRERASADLQITITGATVTVVRTQAEGRCTYHGNLQSSQAQGRVWATGVYRCDWAPRTLRWRATIIG</sequence>
<dbReference type="RefSeq" id="WP_307350843.1">
    <property type="nucleotide sequence ID" value="NZ_JAUSVS010000007.1"/>
</dbReference>
<keyword evidence="3" id="KW-1185">Reference proteome</keyword>
<dbReference type="Proteomes" id="UP001228905">
    <property type="component" value="Unassembled WGS sequence"/>
</dbReference>
<name>A0ABU0IWS1_9CAUL</name>